<keyword evidence="1" id="KW-0472">Membrane</keyword>
<dbReference type="EMBL" id="RJOO01000002">
    <property type="protein sequence ID" value="RSJ23790.1"/>
    <property type="molecule type" value="Genomic_DNA"/>
</dbReference>
<reference evidence="2 3" key="1">
    <citation type="submission" date="2018-11" db="EMBL/GenBank/DDBJ databases">
        <title>Species Designations Belie Phenotypic and Genotypic Heterogeneity in Oral Streptococci.</title>
        <authorList>
            <person name="Velsko I."/>
        </authorList>
    </citation>
    <scope>NUCLEOTIDE SEQUENCE [LARGE SCALE GENOMIC DNA]</scope>
    <source>
        <strain evidence="2 3">KLC02</strain>
    </source>
</reference>
<accession>A0AAE8KC10</accession>
<evidence type="ECO:0000313" key="3">
    <source>
        <dbReference type="Proteomes" id="UP000267137"/>
    </source>
</evidence>
<feature type="transmembrane region" description="Helical" evidence="1">
    <location>
        <begin position="162"/>
        <end position="180"/>
    </location>
</feature>
<keyword evidence="1" id="KW-0812">Transmembrane</keyword>
<organism evidence="2 3">
    <name type="scientific">Streptococcus intermedius</name>
    <dbReference type="NCBI Taxonomy" id="1338"/>
    <lineage>
        <taxon>Bacteria</taxon>
        <taxon>Bacillati</taxon>
        <taxon>Bacillota</taxon>
        <taxon>Bacilli</taxon>
        <taxon>Lactobacillales</taxon>
        <taxon>Streptococcaceae</taxon>
        <taxon>Streptococcus</taxon>
        <taxon>Streptococcus anginosus group</taxon>
    </lineage>
</organism>
<dbReference type="RefSeq" id="WP_102569929.1">
    <property type="nucleotide sequence ID" value="NZ_JALGPV010000002.1"/>
</dbReference>
<dbReference type="Proteomes" id="UP000267137">
    <property type="component" value="Unassembled WGS sequence"/>
</dbReference>
<feature type="transmembrane region" description="Helical" evidence="1">
    <location>
        <begin position="624"/>
        <end position="644"/>
    </location>
</feature>
<name>A0AAE8KC10_STRIT</name>
<feature type="transmembrane region" description="Helical" evidence="1">
    <location>
        <begin position="597"/>
        <end position="618"/>
    </location>
</feature>
<feature type="transmembrane region" description="Helical" evidence="1">
    <location>
        <begin position="230"/>
        <end position="252"/>
    </location>
</feature>
<protein>
    <recommendedName>
        <fullName evidence="4">Bacteriocin-associated integral membrane protein</fullName>
    </recommendedName>
</protein>
<evidence type="ECO:0000256" key="1">
    <source>
        <dbReference type="SAM" id="Phobius"/>
    </source>
</evidence>
<keyword evidence="1" id="KW-1133">Transmembrane helix</keyword>
<evidence type="ECO:0008006" key="4">
    <source>
        <dbReference type="Google" id="ProtNLM"/>
    </source>
</evidence>
<evidence type="ECO:0000313" key="2">
    <source>
        <dbReference type="EMBL" id="RSJ23790.1"/>
    </source>
</evidence>
<feature type="transmembrane region" description="Helical" evidence="1">
    <location>
        <begin position="273"/>
        <end position="295"/>
    </location>
</feature>
<gene>
    <name evidence="2" type="ORF">D8827_04565</name>
</gene>
<proteinExistence type="predicted"/>
<feature type="transmembrane region" description="Helical" evidence="1">
    <location>
        <begin position="550"/>
        <end position="576"/>
    </location>
</feature>
<comment type="caution">
    <text evidence="2">The sequence shown here is derived from an EMBL/GenBank/DDBJ whole genome shotgun (WGS) entry which is preliminary data.</text>
</comment>
<sequence length="657" mass="76080">MKKIYWVVVFTFLATLFFYLSQLIKETYHFSIPHAKASIQVVDWDKVKSSATIYKKLEKFSREQNLEIYKVTFGTSPKGHSQKNVYYFPSNRAYRYDTSRLKDKVIFKKSSSLTIENPLGTYYLKKEIPEKFIQLLKELGLKVEIERNMLRLILTQFFSNELGFLLFFLSFIIFLIDLFVSLSLSKKIGILELHGRNIFSLLFGASKIEALLLFMYFLFSAIYFPLGLPFFMTAALLVFFLLQLSHLVSIFVAKGLSSITEKIKEKKPYKKLLVFNVLIKVFVLSVCAVTLFQGFKDVKTLRTTEKTLAIWQKIPNYAQLTFSENTTLISGKYSNQAESEERDRKSRKAIADILSLGEATGGLFAEYKKINMLKSEDKTPPFSNYMVVNHQFLKEVPIYTPKGDRIGQLTKHKFYVIVPENLISKQKQIVQVMREIITFHQNVKTDYKKLYEGEIEVLVSKANQQIFNFNTSDLTKTTIYNPVILVGAIELFGKNSDVLVAEVSQGRYLFKDTVPIAKYIKTHRLEEDFAGLISSREEALRKLNMIQSQLYLKLVGVVASGVIFAIINYFLIMTYLEVERKKIIIWYLFGKSFLERHAQFLLSMLAISFVTLMIVFWLNMTVFSIISGILFIDTAMYALLLLFFEKRERLTTLKKGD</sequence>
<feature type="transmembrane region" description="Helical" evidence="1">
    <location>
        <begin position="201"/>
        <end position="224"/>
    </location>
</feature>
<dbReference type="AlphaFoldDB" id="A0AAE8KC10"/>